<dbReference type="OrthoDB" id="10412142at2759"/>
<feature type="non-terminal residue" evidence="1">
    <location>
        <position position="1"/>
    </location>
</feature>
<protein>
    <submittedName>
        <fullName evidence="1">Uncharacterized protein</fullName>
    </submittedName>
</protein>
<sequence length="137" mass="15589">SLSKKVDEAPHVAKNLSSACRSSVSDLHGTAPVGLLTRVLFLPVLTAHTPNCGPSPGTILLSLLPPFCLFPILPLSWMPCVLPHPYYHYYYCFNHPATSDLLSRDFVYVTRNVMLPWDRYWRLELEPICLLKMKFIF</sequence>
<gene>
    <name evidence="1" type="ORF">TorRG33x02_028700</name>
</gene>
<organism evidence="1 2">
    <name type="scientific">Trema orientale</name>
    <name type="common">Charcoal tree</name>
    <name type="synonym">Celtis orientalis</name>
    <dbReference type="NCBI Taxonomy" id="63057"/>
    <lineage>
        <taxon>Eukaryota</taxon>
        <taxon>Viridiplantae</taxon>
        <taxon>Streptophyta</taxon>
        <taxon>Embryophyta</taxon>
        <taxon>Tracheophyta</taxon>
        <taxon>Spermatophyta</taxon>
        <taxon>Magnoliopsida</taxon>
        <taxon>eudicotyledons</taxon>
        <taxon>Gunneridae</taxon>
        <taxon>Pentapetalae</taxon>
        <taxon>rosids</taxon>
        <taxon>fabids</taxon>
        <taxon>Rosales</taxon>
        <taxon>Cannabaceae</taxon>
        <taxon>Trema</taxon>
    </lineage>
</organism>
<proteinExistence type="predicted"/>
<dbReference type="AlphaFoldDB" id="A0A2P5FTJ5"/>
<evidence type="ECO:0000313" key="1">
    <source>
        <dbReference type="EMBL" id="POO01116.1"/>
    </source>
</evidence>
<keyword evidence="2" id="KW-1185">Reference proteome</keyword>
<comment type="caution">
    <text evidence="1">The sequence shown here is derived from an EMBL/GenBank/DDBJ whole genome shotgun (WGS) entry which is preliminary data.</text>
</comment>
<evidence type="ECO:0000313" key="2">
    <source>
        <dbReference type="Proteomes" id="UP000237000"/>
    </source>
</evidence>
<reference evidence="2" key="1">
    <citation type="submission" date="2016-06" db="EMBL/GenBank/DDBJ databases">
        <title>Parallel loss of symbiosis genes in relatives of nitrogen-fixing non-legume Parasponia.</title>
        <authorList>
            <person name="Van Velzen R."/>
            <person name="Holmer R."/>
            <person name="Bu F."/>
            <person name="Rutten L."/>
            <person name="Van Zeijl A."/>
            <person name="Liu W."/>
            <person name="Santuari L."/>
            <person name="Cao Q."/>
            <person name="Sharma T."/>
            <person name="Shen D."/>
            <person name="Roswanjaya Y."/>
            <person name="Wardhani T."/>
            <person name="Kalhor M.S."/>
            <person name="Jansen J."/>
            <person name="Van den Hoogen J."/>
            <person name="Gungor B."/>
            <person name="Hartog M."/>
            <person name="Hontelez J."/>
            <person name="Verver J."/>
            <person name="Yang W.-C."/>
            <person name="Schijlen E."/>
            <person name="Repin R."/>
            <person name="Schilthuizen M."/>
            <person name="Schranz E."/>
            <person name="Heidstra R."/>
            <person name="Miyata K."/>
            <person name="Fedorova E."/>
            <person name="Kohlen W."/>
            <person name="Bisseling T."/>
            <person name="Smit S."/>
            <person name="Geurts R."/>
        </authorList>
    </citation>
    <scope>NUCLEOTIDE SEQUENCE [LARGE SCALE GENOMIC DNA]</scope>
    <source>
        <strain evidence="2">cv. RG33-2</strain>
    </source>
</reference>
<dbReference type="EMBL" id="JXTC01000009">
    <property type="protein sequence ID" value="POO01116.1"/>
    <property type="molecule type" value="Genomic_DNA"/>
</dbReference>
<accession>A0A2P5FTJ5</accession>
<dbReference type="Proteomes" id="UP000237000">
    <property type="component" value="Unassembled WGS sequence"/>
</dbReference>
<dbReference type="InParanoid" id="A0A2P5FTJ5"/>
<name>A0A2P5FTJ5_TREOI</name>